<dbReference type="EMBL" id="JAJJHW010000095">
    <property type="protein sequence ID" value="KAH8387949.1"/>
    <property type="molecule type" value="Genomic_DNA"/>
</dbReference>
<protein>
    <submittedName>
        <fullName evidence="2">Uncharacterized protein</fullName>
    </submittedName>
</protein>
<dbReference type="Proteomes" id="UP001200034">
    <property type="component" value="Unassembled WGS sequence"/>
</dbReference>
<keyword evidence="3" id="KW-1185">Reference proteome</keyword>
<name>A0AAD4KBP0_9MUSC</name>
<dbReference type="AlphaFoldDB" id="A0AAD4KBP0"/>
<feature type="region of interest" description="Disordered" evidence="1">
    <location>
        <begin position="195"/>
        <end position="233"/>
    </location>
</feature>
<feature type="region of interest" description="Disordered" evidence="1">
    <location>
        <begin position="110"/>
        <end position="166"/>
    </location>
</feature>
<gene>
    <name evidence="2" type="ORF">KR093_010451</name>
</gene>
<proteinExistence type="predicted"/>
<feature type="compositionally biased region" description="Low complexity" evidence="1">
    <location>
        <begin position="196"/>
        <end position="218"/>
    </location>
</feature>
<accession>A0AAD4KBP0</accession>
<feature type="non-terminal residue" evidence="2">
    <location>
        <position position="1"/>
    </location>
</feature>
<comment type="caution">
    <text evidence="2">The sequence shown here is derived from an EMBL/GenBank/DDBJ whole genome shotgun (WGS) entry which is preliminary data.</text>
</comment>
<organism evidence="2 3">
    <name type="scientific">Drosophila rubida</name>
    <dbReference type="NCBI Taxonomy" id="30044"/>
    <lineage>
        <taxon>Eukaryota</taxon>
        <taxon>Metazoa</taxon>
        <taxon>Ecdysozoa</taxon>
        <taxon>Arthropoda</taxon>
        <taxon>Hexapoda</taxon>
        <taxon>Insecta</taxon>
        <taxon>Pterygota</taxon>
        <taxon>Neoptera</taxon>
        <taxon>Endopterygota</taxon>
        <taxon>Diptera</taxon>
        <taxon>Brachycera</taxon>
        <taxon>Muscomorpha</taxon>
        <taxon>Ephydroidea</taxon>
        <taxon>Drosophilidae</taxon>
        <taxon>Drosophila</taxon>
    </lineage>
</organism>
<evidence type="ECO:0000313" key="3">
    <source>
        <dbReference type="Proteomes" id="UP001200034"/>
    </source>
</evidence>
<reference evidence="2" key="1">
    <citation type="journal article" date="2021" name="Mol. Ecol. Resour.">
        <title>Phylogenomic analyses of the genus Drosophila reveals genomic signals of climate adaptation.</title>
        <authorList>
            <person name="Li F."/>
            <person name="Rane R.V."/>
            <person name="Luria V."/>
            <person name="Xiong Z."/>
            <person name="Chen J."/>
            <person name="Li Z."/>
            <person name="Catullo R.A."/>
            <person name="Griffin P.C."/>
            <person name="Schiffer M."/>
            <person name="Pearce S."/>
            <person name="Lee S.F."/>
            <person name="McElroy K."/>
            <person name="Stocker A."/>
            <person name="Shirriffs J."/>
            <person name="Cockerell F."/>
            <person name="Coppin C."/>
            <person name="Sgro C.M."/>
            <person name="Karger A."/>
            <person name="Cain J.W."/>
            <person name="Weber J.A."/>
            <person name="Santpere G."/>
            <person name="Kirschner M.W."/>
            <person name="Hoffmann A.A."/>
            <person name="Oakeshott J.G."/>
            <person name="Zhang G."/>
        </authorList>
    </citation>
    <scope>NUCLEOTIDE SEQUENCE</scope>
    <source>
        <strain evidence="2">BGI-SZ-2011g</strain>
    </source>
</reference>
<evidence type="ECO:0000256" key="1">
    <source>
        <dbReference type="SAM" id="MobiDB-lite"/>
    </source>
</evidence>
<sequence length="262" mass="29505">SSSSSGCSSEQQSSSMASNCECCLVPRYGFKRLLQKLRRTLKRHWRPRHRRFGDFRRRSHSARTPLLRPMPRCSSFGSCPTLPTPTKPATPTDTRYAKWKCMFEHATSSGTQASMPSATAGAQRPHNISGALSGQTTPRGFPSHTDARRCAQLPQPQPQPQPQSQFQPVVEQPLYDLVAEQRVRRHLSFRLPLLTSSSSSSSSSGHSGHSGHSSYSSRSMRRLTARQKAAQAKVEAQLQRELYDLEDYYGGFHYARRNERRI</sequence>
<evidence type="ECO:0000313" key="2">
    <source>
        <dbReference type="EMBL" id="KAH8387949.1"/>
    </source>
</evidence>